<dbReference type="PROSITE" id="PS50405">
    <property type="entry name" value="GST_CTER"/>
    <property type="match status" value="1"/>
</dbReference>
<dbReference type="SUPFAM" id="SSF47616">
    <property type="entry name" value="GST C-terminal domain-like"/>
    <property type="match status" value="1"/>
</dbReference>
<dbReference type="STRING" id="927083.DB32_008939"/>
<dbReference type="InterPro" id="IPR004046">
    <property type="entry name" value="GST_C"/>
</dbReference>
<dbReference type="Gene3D" id="3.40.30.10">
    <property type="entry name" value="Glutaredoxin"/>
    <property type="match status" value="1"/>
</dbReference>
<evidence type="ECO:0000259" key="3">
    <source>
        <dbReference type="PROSITE" id="PS50405"/>
    </source>
</evidence>
<dbReference type="PROSITE" id="PS50404">
    <property type="entry name" value="GST_NTER"/>
    <property type="match status" value="1"/>
</dbReference>
<evidence type="ECO:0000313" key="5">
    <source>
        <dbReference type="Proteomes" id="UP000034883"/>
    </source>
</evidence>
<evidence type="ECO:0000259" key="2">
    <source>
        <dbReference type="PROSITE" id="PS50404"/>
    </source>
</evidence>
<evidence type="ECO:0000256" key="1">
    <source>
        <dbReference type="RuleBase" id="RU003494"/>
    </source>
</evidence>
<feature type="domain" description="GST N-terminal" evidence="2">
    <location>
        <begin position="1"/>
        <end position="65"/>
    </location>
</feature>
<feature type="domain" description="GST C-terminal" evidence="3">
    <location>
        <begin position="71"/>
        <end position="203"/>
    </location>
</feature>
<dbReference type="PANTHER" id="PTHR44051">
    <property type="entry name" value="GLUTATHIONE S-TRANSFERASE-RELATED"/>
    <property type="match status" value="1"/>
</dbReference>
<dbReference type="InterPro" id="IPR036282">
    <property type="entry name" value="Glutathione-S-Trfase_C_sf"/>
</dbReference>
<dbReference type="PANTHER" id="PTHR44051:SF8">
    <property type="entry name" value="GLUTATHIONE S-TRANSFERASE GSTA"/>
    <property type="match status" value="1"/>
</dbReference>
<dbReference type="GO" id="GO:0016740">
    <property type="term" value="F:transferase activity"/>
    <property type="evidence" value="ECO:0007669"/>
    <property type="project" value="UniProtKB-KW"/>
</dbReference>
<dbReference type="Proteomes" id="UP000034883">
    <property type="component" value="Chromosome"/>
</dbReference>
<dbReference type="SFLD" id="SFLDS00019">
    <property type="entry name" value="Glutathione_Transferase_(cytos"/>
    <property type="match status" value="1"/>
</dbReference>
<dbReference type="InterPro" id="IPR040079">
    <property type="entry name" value="Glutathione_S-Trfase"/>
</dbReference>
<accession>A0A0F6WAW5</accession>
<reference evidence="4 5" key="1">
    <citation type="submission" date="2015-03" db="EMBL/GenBank/DDBJ databases">
        <title>Genome assembly of Sandaracinus amylolyticus DSM 53668.</title>
        <authorList>
            <person name="Sharma G."/>
            <person name="Subramanian S."/>
        </authorList>
    </citation>
    <scope>NUCLEOTIDE SEQUENCE [LARGE SCALE GENOMIC DNA]</scope>
    <source>
        <strain evidence="4 5">DSM 53668</strain>
    </source>
</reference>
<dbReference type="Pfam" id="PF00043">
    <property type="entry name" value="GST_C"/>
    <property type="match status" value="1"/>
</dbReference>
<dbReference type="SFLD" id="SFLDG00358">
    <property type="entry name" value="Main_(cytGST)"/>
    <property type="match status" value="1"/>
</dbReference>
<organism evidence="4 5">
    <name type="scientific">Sandaracinus amylolyticus</name>
    <dbReference type="NCBI Taxonomy" id="927083"/>
    <lineage>
        <taxon>Bacteria</taxon>
        <taxon>Pseudomonadati</taxon>
        <taxon>Myxococcota</taxon>
        <taxon>Polyangia</taxon>
        <taxon>Polyangiales</taxon>
        <taxon>Sandaracinaceae</taxon>
        <taxon>Sandaracinus</taxon>
    </lineage>
</organism>
<dbReference type="CDD" id="cd00299">
    <property type="entry name" value="GST_C_family"/>
    <property type="match status" value="1"/>
</dbReference>
<dbReference type="Gene3D" id="1.20.1050.10">
    <property type="match status" value="1"/>
</dbReference>
<dbReference type="Pfam" id="PF02798">
    <property type="entry name" value="GST_N"/>
    <property type="match status" value="1"/>
</dbReference>
<proteinExistence type="inferred from homology"/>
<dbReference type="EMBL" id="CP011125">
    <property type="protein sequence ID" value="AKF11790.1"/>
    <property type="molecule type" value="Genomic_DNA"/>
</dbReference>
<evidence type="ECO:0000313" key="4">
    <source>
        <dbReference type="EMBL" id="AKF11790.1"/>
    </source>
</evidence>
<dbReference type="InterPro" id="IPR004045">
    <property type="entry name" value="Glutathione_S-Trfase_N"/>
</dbReference>
<sequence>MLVALYESEIDFEPRLVDFADPASSAELFELWPVGKIPLLRDGDHLVPETTIIVEHLALHHAGARALIPSDPALALEARLWDRFFDLYVGVPMQRIVLERLRPTDRRDPLGVDEARAALRTAYSMLEQRMATRTWAAGDSFGLADCAAAPVLFYAEIAEPFSSTHPRVAAYLERLLKRPSFARVLREAKPYLGLYPLRDQMPARLLAACE</sequence>
<dbReference type="SUPFAM" id="SSF52833">
    <property type="entry name" value="Thioredoxin-like"/>
    <property type="match status" value="1"/>
</dbReference>
<keyword evidence="4" id="KW-0808">Transferase</keyword>
<dbReference type="AlphaFoldDB" id="A0A0F6WAW5"/>
<comment type="similarity">
    <text evidence="1">Belongs to the GST superfamily.</text>
</comment>
<dbReference type="InterPro" id="IPR036249">
    <property type="entry name" value="Thioredoxin-like_sf"/>
</dbReference>
<protein>
    <submittedName>
        <fullName evidence="4">Putative glutathione S-transferase-like protein</fullName>
    </submittedName>
</protein>
<keyword evidence="5" id="KW-1185">Reference proteome</keyword>
<gene>
    <name evidence="4" type="ORF">DB32_008939</name>
</gene>
<dbReference type="InterPro" id="IPR010987">
    <property type="entry name" value="Glutathione-S-Trfase_C-like"/>
</dbReference>
<name>A0A0F6WAW5_9BACT</name>
<dbReference type="KEGG" id="samy:DB32_008939"/>